<evidence type="ECO:0000313" key="6">
    <source>
        <dbReference type="Proteomes" id="UP001200034"/>
    </source>
</evidence>
<dbReference type="AlphaFoldDB" id="A0AAD4PL19"/>
<evidence type="ECO:0000256" key="2">
    <source>
        <dbReference type="ARBA" id="ARBA00022729"/>
    </source>
</evidence>
<dbReference type="Pfam" id="PF13855">
    <property type="entry name" value="LRR_8"/>
    <property type="match status" value="1"/>
</dbReference>
<dbReference type="SMART" id="SM00369">
    <property type="entry name" value="LRR_TYP"/>
    <property type="match status" value="3"/>
</dbReference>
<dbReference type="SUPFAM" id="SSF52058">
    <property type="entry name" value="L domain-like"/>
    <property type="match status" value="1"/>
</dbReference>
<keyword evidence="3" id="KW-0677">Repeat</keyword>
<comment type="caution">
    <text evidence="5">The sequence shown here is derived from an EMBL/GenBank/DDBJ whole genome shotgun (WGS) entry which is preliminary data.</text>
</comment>
<reference evidence="5" key="1">
    <citation type="journal article" date="2021" name="Mol. Ecol. Resour.">
        <title>Phylogenomic analyses of the genus Drosophila reveals genomic signals of climate adaptation.</title>
        <authorList>
            <person name="Li F."/>
            <person name="Rane R.V."/>
            <person name="Luria V."/>
            <person name="Xiong Z."/>
            <person name="Chen J."/>
            <person name="Li Z."/>
            <person name="Catullo R.A."/>
            <person name="Griffin P.C."/>
            <person name="Schiffer M."/>
            <person name="Pearce S."/>
            <person name="Lee S.F."/>
            <person name="McElroy K."/>
            <person name="Stocker A."/>
            <person name="Shirriffs J."/>
            <person name="Cockerell F."/>
            <person name="Coppin C."/>
            <person name="Sgro C.M."/>
            <person name="Karger A."/>
            <person name="Cain J.W."/>
            <person name="Weber J.A."/>
            <person name="Santpere G."/>
            <person name="Kirschner M.W."/>
            <person name="Hoffmann A.A."/>
            <person name="Oakeshott J.G."/>
            <person name="Zhang G."/>
        </authorList>
    </citation>
    <scope>NUCLEOTIDE SEQUENCE</scope>
    <source>
        <strain evidence="5">BGI-SZ-2011g</strain>
    </source>
</reference>
<dbReference type="PROSITE" id="PS51450">
    <property type="entry name" value="LRR"/>
    <property type="match status" value="2"/>
</dbReference>
<dbReference type="Proteomes" id="UP001200034">
    <property type="component" value="Unassembled WGS sequence"/>
</dbReference>
<dbReference type="Gene3D" id="3.80.10.10">
    <property type="entry name" value="Ribonuclease Inhibitor"/>
    <property type="match status" value="1"/>
</dbReference>
<name>A0AAD4PL19_9MUSC</name>
<keyword evidence="4" id="KW-1133">Transmembrane helix</keyword>
<keyword evidence="6" id="KW-1185">Reference proteome</keyword>
<proteinExistence type="predicted"/>
<protein>
    <submittedName>
        <fullName evidence="5">Uncharacterized protein</fullName>
    </submittedName>
</protein>
<keyword evidence="4" id="KW-0812">Transmembrane</keyword>
<accession>A0AAD4PL19</accession>
<evidence type="ECO:0000256" key="1">
    <source>
        <dbReference type="ARBA" id="ARBA00022614"/>
    </source>
</evidence>
<dbReference type="InterPro" id="IPR003591">
    <property type="entry name" value="Leu-rich_rpt_typical-subtyp"/>
</dbReference>
<evidence type="ECO:0000256" key="3">
    <source>
        <dbReference type="ARBA" id="ARBA00022737"/>
    </source>
</evidence>
<keyword evidence="2" id="KW-0732">Signal</keyword>
<sequence>MELRCLLLNIVFISVVNAMLAFGFVIQDEGRRCSYGRIEKLMRIRCHDMDLKEVPQNLKSSVEVLDLSYNRIRKLRSGSFQRYSDVKFLMLYENMILSVEPGTFAPLTALQEVDLSNNGLTTIPMELFQLPKLRNLYMDSNDLRELHQDLQLLETPIRAPIEYLNVANCELHDIPNLGILPSECGASKCQYIALIIILFVELWQLNASSNPLSNFDMNKMANLCHLRVIDLTKTQISPCSCQQVSNHLSALGASARFVPVCMEALDSDACPLNYNRTVDSPTFHSCLTSAELAETRSFWLFAAGCFGGCLLVLLVFCYCIHRWRKKRNNRRLSQAAQNRKHFVISPRNATNHRLEDQPLHCDTA</sequence>
<organism evidence="5 6">
    <name type="scientific">Drosophila rubida</name>
    <dbReference type="NCBI Taxonomy" id="30044"/>
    <lineage>
        <taxon>Eukaryota</taxon>
        <taxon>Metazoa</taxon>
        <taxon>Ecdysozoa</taxon>
        <taxon>Arthropoda</taxon>
        <taxon>Hexapoda</taxon>
        <taxon>Insecta</taxon>
        <taxon>Pterygota</taxon>
        <taxon>Neoptera</taxon>
        <taxon>Endopterygota</taxon>
        <taxon>Diptera</taxon>
        <taxon>Brachycera</taxon>
        <taxon>Muscomorpha</taxon>
        <taxon>Ephydroidea</taxon>
        <taxon>Drosophilidae</taxon>
        <taxon>Drosophila</taxon>
    </lineage>
</organism>
<keyword evidence="1" id="KW-0433">Leucine-rich repeat</keyword>
<feature type="transmembrane region" description="Helical" evidence="4">
    <location>
        <begin position="298"/>
        <end position="321"/>
    </location>
</feature>
<keyword evidence="4" id="KW-0472">Membrane</keyword>
<evidence type="ECO:0000256" key="4">
    <source>
        <dbReference type="SAM" id="Phobius"/>
    </source>
</evidence>
<feature type="transmembrane region" description="Helical" evidence="4">
    <location>
        <begin position="6"/>
        <end position="26"/>
    </location>
</feature>
<dbReference type="InterPro" id="IPR001611">
    <property type="entry name" value="Leu-rich_rpt"/>
</dbReference>
<evidence type="ECO:0000313" key="5">
    <source>
        <dbReference type="EMBL" id="KAH8371674.1"/>
    </source>
</evidence>
<dbReference type="InterPro" id="IPR032675">
    <property type="entry name" value="LRR_dom_sf"/>
</dbReference>
<gene>
    <name evidence="5" type="ORF">KR093_008439</name>
</gene>
<dbReference type="EMBL" id="JAJJHW010002585">
    <property type="protein sequence ID" value="KAH8371674.1"/>
    <property type="molecule type" value="Genomic_DNA"/>
</dbReference>
<dbReference type="PANTHER" id="PTHR24373">
    <property type="entry name" value="SLIT RELATED LEUCINE-RICH REPEAT NEURONAL PROTEIN"/>
    <property type="match status" value="1"/>
</dbReference>
<dbReference type="PANTHER" id="PTHR24373:SF393">
    <property type="entry name" value="PROTEIN SLIT-LIKE PROTEIN"/>
    <property type="match status" value="1"/>
</dbReference>
<dbReference type="InterPro" id="IPR050328">
    <property type="entry name" value="Dev_Immune_Receptor"/>
</dbReference>